<gene>
    <name evidence="1" type="ORF">HYH03_011329</name>
</gene>
<dbReference type="EMBL" id="JAEHOE010000064">
    <property type="protein sequence ID" value="KAG2490202.1"/>
    <property type="molecule type" value="Genomic_DNA"/>
</dbReference>
<dbReference type="Proteomes" id="UP000612055">
    <property type="component" value="Unassembled WGS sequence"/>
</dbReference>
<dbReference type="AlphaFoldDB" id="A0A835XS60"/>
<evidence type="ECO:0000313" key="1">
    <source>
        <dbReference type="EMBL" id="KAG2490202.1"/>
    </source>
</evidence>
<proteinExistence type="predicted"/>
<protein>
    <submittedName>
        <fullName evidence="1">Uncharacterized protein</fullName>
    </submittedName>
</protein>
<comment type="caution">
    <text evidence="1">The sequence shown here is derived from an EMBL/GenBank/DDBJ whole genome shotgun (WGS) entry which is preliminary data.</text>
</comment>
<evidence type="ECO:0000313" key="2">
    <source>
        <dbReference type="Proteomes" id="UP000612055"/>
    </source>
</evidence>
<keyword evidence="2" id="KW-1185">Reference proteome</keyword>
<reference evidence="1" key="1">
    <citation type="journal article" date="2020" name="bioRxiv">
        <title>Comparative genomics of Chlamydomonas.</title>
        <authorList>
            <person name="Craig R.J."/>
            <person name="Hasan A.R."/>
            <person name="Ness R.W."/>
            <person name="Keightley P.D."/>
        </authorList>
    </citation>
    <scope>NUCLEOTIDE SEQUENCE</scope>
    <source>
        <strain evidence="1">CCAP 11/70</strain>
    </source>
</reference>
<name>A0A835XS60_9CHLO</name>
<accession>A0A835XS60</accession>
<dbReference type="OrthoDB" id="544128at2759"/>
<sequence>MSEERLRWDGAYQFIQAPPTPEATLTGLRLFVKYRKLYGMQIAFGGVWGPVLGGGGNGTLAFELNTTAGEALTGAVLLADTRAVYGATLHTSSGRVVSIGDRVSSGADVVGSPCPMGAYQLVSIRGWVLMPYTTQPSFPQLSLTWRLVPSTGAALIAAAQAEVQGAGWQCVFGLASVIRKGPATGAPECLTAAGQSACLQGDCRALQLCAAVGPGPALQLPGQQRPGQLFGRRGCSGAASPADNSSDYRSPQQWCSRAAGLLGLSPGPPAPVPIRVITLILSICDSWPTASVSDIEQSWYNDPYGLQSYWKAASWGQAVFNRSTSVIKHVQLPCGAVSPATNCQYYEWQEYIFRQASALGVPEPRGHVDNRIRRQLSSSLMTPSYGIHLAVWKRTMGMSLGLMTSGRGNWSSPYPWQAEEASDPLQYNPTCQRCLHIAPHQLQLGWATPLATLTAAQLPPGVPTAPIRLPAFAAAKQSPVVIYLDWLDGYGAVRMIESYDTPQVAPYNGTVLVLSYRLRMGQDEGISDEFHDAVSVHRASLLLGATLDGTRVGGSPWLAAVVPKGGRTVLGEVKLVVGVAPPTPGAPSVAVVSVCRFGGTPAECGVV</sequence>
<organism evidence="1 2">
    <name type="scientific">Edaphochlamys debaryana</name>
    <dbReference type="NCBI Taxonomy" id="47281"/>
    <lineage>
        <taxon>Eukaryota</taxon>
        <taxon>Viridiplantae</taxon>
        <taxon>Chlorophyta</taxon>
        <taxon>core chlorophytes</taxon>
        <taxon>Chlorophyceae</taxon>
        <taxon>CS clade</taxon>
        <taxon>Chlamydomonadales</taxon>
        <taxon>Chlamydomonadales incertae sedis</taxon>
        <taxon>Edaphochlamys</taxon>
    </lineage>
</organism>